<reference evidence="2 3" key="1">
    <citation type="submission" date="2020-12" db="EMBL/GenBank/DDBJ databases">
        <title>Novel Thalassolituus-related marine hydrocarbonoclastic bacteria mediated algae-derived hydrocarbons mineralization in twilight zone of the northern South China Sea.</title>
        <authorList>
            <person name="Dong C."/>
        </authorList>
    </citation>
    <scope>NUCLEOTIDE SEQUENCE [LARGE SCALE GENOMIC DNA]</scope>
    <source>
        <strain evidence="2 3">IMCC1826</strain>
    </source>
</reference>
<comment type="caution">
    <text evidence="2">The sequence shown here is derived from an EMBL/GenBank/DDBJ whole genome shotgun (WGS) entry which is preliminary data.</text>
</comment>
<dbReference type="EMBL" id="JAEDAH010000013">
    <property type="protein sequence ID" value="MCA6062574.1"/>
    <property type="molecule type" value="Genomic_DNA"/>
</dbReference>
<organism evidence="2 3">
    <name type="scientific">Thalassolituus marinus</name>
    <dbReference type="NCBI Taxonomy" id="671053"/>
    <lineage>
        <taxon>Bacteria</taxon>
        <taxon>Pseudomonadati</taxon>
        <taxon>Pseudomonadota</taxon>
        <taxon>Gammaproteobacteria</taxon>
        <taxon>Oceanospirillales</taxon>
        <taxon>Oceanospirillaceae</taxon>
        <taxon>Thalassolituus</taxon>
    </lineage>
</organism>
<evidence type="ECO:0000256" key="1">
    <source>
        <dbReference type="SAM" id="SignalP"/>
    </source>
</evidence>
<keyword evidence="3" id="KW-1185">Reference proteome</keyword>
<dbReference type="RefSeq" id="WP_225671717.1">
    <property type="nucleotide sequence ID" value="NZ_JAEDAH010000013.1"/>
</dbReference>
<proteinExistence type="predicted"/>
<evidence type="ECO:0008006" key="4">
    <source>
        <dbReference type="Google" id="ProtNLM"/>
    </source>
</evidence>
<protein>
    <recommendedName>
        <fullName evidence="4">Outer membrane protein beta-barrel domain-containing protein</fullName>
    </recommendedName>
</protein>
<evidence type="ECO:0000313" key="2">
    <source>
        <dbReference type="EMBL" id="MCA6062574.1"/>
    </source>
</evidence>
<name>A0ABS7ZLU5_9GAMM</name>
<gene>
    <name evidence="2" type="ORF">I9W95_03035</name>
</gene>
<accession>A0ABS7ZLU5</accession>
<dbReference type="Proteomes" id="UP000714380">
    <property type="component" value="Unassembled WGS sequence"/>
</dbReference>
<evidence type="ECO:0000313" key="3">
    <source>
        <dbReference type="Proteomes" id="UP000714380"/>
    </source>
</evidence>
<feature type="chain" id="PRO_5047331215" description="Outer membrane protein beta-barrel domain-containing protein" evidence="1">
    <location>
        <begin position="20"/>
        <end position="203"/>
    </location>
</feature>
<feature type="signal peptide" evidence="1">
    <location>
        <begin position="1"/>
        <end position="19"/>
    </location>
</feature>
<keyword evidence="1" id="KW-0732">Signal</keyword>
<sequence>MMKRLALLSLLPISAYVQAEAVSDIYQPDTRQVRVSGQEAIPVRNAMLGIGAVYQSQDNLESRLGVNMSVRWLASDRWYVSGEYQHAPFNQDAVVQDGAVVVEANENASVLAAGMGYAVMQGNASFNGRRSYPWQLAVEMFAGEQFTGDTSGRYTALGFSWQIIERDYWVAMGWRIYQTNDERLSKLDVNSGAQWGVSFGFWF</sequence>